<keyword evidence="4 5" id="KW-0413">Isomerase</keyword>
<dbReference type="InterPro" id="IPR035911">
    <property type="entry name" value="MurE/MurF_N"/>
</dbReference>
<dbReference type="EC" id="5.1.1.1" evidence="5"/>
<dbReference type="Pfam" id="PF01225">
    <property type="entry name" value="Mur_ligase"/>
    <property type="match status" value="1"/>
</dbReference>
<feature type="binding site" evidence="5 7">
    <location>
        <position position="740"/>
    </location>
    <ligand>
        <name>substrate</name>
    </ligand>
</feature>
<evidence type="ECO:0000256" key="5">
    <source>
        <dbReference type="HAMAP-Rule" id="MF_01201"/>
    </source>
</evidence>
<evidence type="ECO:0000256" key="2">
    <source>
        <dbReference type="ARBA" id="ARBA00001933"/>
    </source>
</evidence>
<dbReference type="Pfam" id="PF01168">
    <property type="entry name" value="Ala_racemase_N"/>
    <property type="match status" value="1"/>
</dbReference>
<comment type="function">
    <text evidence="5">Catalyzes the interconversion of L-alanine and D-alanine. May also act on other amino acids.</text>
</comment>
<organism evidence="9 10">
    <name type="scientific">Xanthocytophaga flava</name>
    <dbReference type="NCBI Taxonomy" id="3048013"/>
    <lineage>
        <taxon>Bacteria</taxon>
        <taxon>Pseudomonadati</taxon>
        <taxon>Bacteroidota</taxon>
        <taxon>Cytophagia</taxon>
        <taxon>Cytophagales</taxon>
        <taxon>Rhodocytophagaceae</taxon>
        <taxon>Xanthocytophaga</taxon>
    </lineage>
</organism>
<dbReference type="Gene3D" id="3.40.1190.10">
    <property type="entry name" value="Mur-like, catalytic domain"/>
    <property type="match status" value="1"/>
</dbReference>
<feature type="binding site" evidence="5 7">
    <location>
        <position position="562"/>
    </location>
    <ligand>
        <name>substrate</name>
    </ligand>
</feature>
<dbReference type="Pfam" id="PF00842">
    <property type="entry name" value="Ala_racemase_C"/>
    <property type="match status" value="1"/>
</dbReference>
<dbReference type="FunFam" id="3.20.20.10:FF:000002">
    <property type="entry name" value="Alanine racemase"/>
    <property type="match status" value="1"/>
</dbReference>
<dbReference type="Gene3D" id="3.20.20.10">
    <property type="entry name" value="Alanine racemase"/>
    <property type="match status" value="1"/>
</dbReference>
<dbReference type="HAMAP" id="MF_01201">
    <property type="entry name" value="Ala_racemase"/>
    <property type="match status" value="1"/>
</dbReference>
<dbReference type="GO" id="GO:0030632">
    <property type="term" value="P:D-alanine biosynthetic process"/>
    <property type="evidence" value="ECO:0007669"/>
    <property type="project" value="UniProtKB-UniRule"/>
</dbReference>
<dbReference type="InterPro" id="IPR011079">
    <property type="entry name" value="Ala_racemase_C"/>
</dbReference>
<dbReference type="GO" id="GO:0008784">
    <property type="term" value="F:alanine racemase activity"/>
    <property type="evidence" value="ECO:0007669"/>
    <property type="project" value="UniProtKB-UniRule"/>
</dbReference>
<comment type="caution">
    <text evidence="9">The sequence shown here is derived from an EMBL/GenBank/DDBJ whole genome shotgun (WGS) entry which is preliminary data.</text>
</comment>
<dbReference type="EMBL" id="JASJOS010000005">
    <property type="protein sequence ID" value="MDJ1481371.1"/>
    <property type="molecule type" value="Genomic_DNA"/>
</dbReference>
<dbReference type="Gene3D" id="2.40.37.10">
    <property type="entry name" value="Lyase, Ornithine Decarboxylase, Chain A, domain 1"/>
    <property type="match status" value="1"/>
</dbReference>
<evidence type="ECO:0000313" key="10">
    <source>
        <dbReference type="Proteomes" id="UP001241110"/>
    </source>
</evidence>
<comment type="pathway">
    <text evidence="5">Amino-acid biosynthesis; D-alanine biosynthesis; D-alanine from L-alanine: step 1/1.</text>
</comment>
<feature type="active site" description="Proton acceptor; specific for D-alanine" evidence="5">
    <location>
        <position position="465"/>
    </location>
</feature>
<dbReference type="InterPro" id="IPR001608">
    <property type="entry name" value="Ala_racemase_N"/>
</dbReference>
<dbReference type="PANTHER" id="PTHR30511">
    <property type="entry name" value="ALANINE RACEMASE"/>
    <property type="match status" value="1"/>
</dbReference>
<dbReference type="SUPFAM" id="SSF51419">
    <property type="entry name" value="PLP-binding barrel"/>
    <property type="match status" value="1"/>
</dbReference>
<dbReference type="InterPro" id="IPR000821">
    <property type="entry name" value="Ala_racemase"/>
</dbReference>
<evidence type="ECO:0000256" key="4">
    <source>
        <dbReference type="ARBA" id="ARBA00023235"/>
    </source>
</evidence>
<evidence type="ECO:0000256" key="6">
    <source>
        <dbReference type="PIRSR" id="PIRSR600821-50"/>
    </source>
</evidence>
<evidence type="ECO:0000256" key="3">
    <source>
        <dbReference type="ARBA" id="ARBA00022898"/>
    </source>
</evidence>
<dbReference type="PANTHER" id="PTHR30511:SF0">
    <property type="entry name" value="ALANINE RACEMASE, CATABOLIC-RELATED"/>
    <property type="match status" value="1"/>
</dbReference>
<dbReference type="RefSeq" id="WP_313979047.1">
    <property type="nucleotide sequence ID" value="NZ_JASJOS010000005.1"/>
</dbReference>
<dbReference type="InterPro" id="IPR036615">
    <property type="entry name" value="Mur_ligase_C_dom_sf"/>
</dbReference>
<dbReference type="PRINTS" id="PR00992">
    <property type="entry name" value="ALARACEMASE"/>
</dbReference>
<evidence type="ECO:0000259" key="8">
    <source>
        <dbReference type="SMART" id="SM01005"/>
    </source>
</evidence>
<dbReference type="SUPFAM" id="SSF53244">
    <property type="entry name" value="MurD-like peptide ligases, peptide-binding domain"/>
    <property type="match status" value="1"/>
</dbReference>
<dbReference type="Gene3D" id="3.40.1390.10">
    <property type="entry name" value="MurE/MurF, N-terminal domain"/>
    <property type="match status" value="1"/>
</dbReference>
<feature type="domain" description="Alanine racemase C-terminal" evidence="8">
    <location>
        <begin position="670"/>
        <end position="794"/>
    </location>
</feature>
<dbReference type="GO" id="GO:0005829">
    <property type="term" value="C:cytosol"/>
    <property type="evidence" value="ECO:0007669"/>
    <property type="project" value="TreeGrafter"/>
</dbReference>
<dbReference type="InterPro" id="IPR000713">
    <property type="entry name" value="Mur_ligase_N"/>
</dbReference>
<dbReference type="SUPFAM" id="SSF63418">
    <property type="entry name" value="MurE/MurF N-terminal domain"/>
    <property type="match status" value="1"/>
</dbReference>
<dbReference type="AlphaFoldDB" id="A0AAE3QMG1"/>
<comment type="catalytic activity">
    <reaction evidence="1 5">
        <text>L-alanine = D-alanine</text>
        <dbReference type="Rhea" id="RHEA:20249"/>
        <dbReference type="ChEBI" id="CHEBI:57416"/>
        <dbReference type="ChEBI" id="CHEBI:57972"/>
        <dbReference type="EC" id="5.1.1.1"/>
    </reaction>
</comment>
<comment type="similarity">
    <text evidence="5">Belongs to the alanine racemase family.</text>
</comment>
<comment type="cofactor">
    <cofactor evidence="2 5 6">
        <name>pyridoxal 5'-phosphate</name>
        <dbReference type="ChEBI" id="CHEBI:597326"/>
    </cofactor>
</comment>
<dbReference type="InterPro" id="IPR029066">
    <property type="entry name" value="PLP-binding_barrel"/>
</dbReference>
<feature type="active site" description="Proton acceptor; specific for L-alanine" evidence="5">
    <location>
        <position position="691"/>
    </location>
</feature>
<reference evidence="9" key="1">
    <citation type="submission" date="2023-05" db="EMBL/GenBank/DDBJ databases">
        <authorList>
            <person name="Zhang X."/>
        </authorList>
    </citation>
    <scope>NUCLEOTIDE SEQUENCE</scope>
    <source>
        <strain evidence="9">YF14B1</strain>
    </source>
</reference>
<sequence length="796" mass="89502">MLYFSQLPEITGGKILSATTISSPIEHLLIDSRRLTAPATSLFFAINGERHDGHQFVKDLYAKGVRQFVIEENNSYISTATDLQDALVIIVSNSVRALQQIAAWHRNQFSIPVIGITGSNGKTIVKEWLTTLLSNKYQVVKSPRSYNSQVGVPLSVWQINGSHTLGIFEAGISQPDEMVYLEKTIQPTIGIFTNIGTAHDEGFISRQQKIAEKAKLFEHCEAVVYCEEHTEIHEYLSAHLPSHIKRWTWKRIDMSLASMGKGEGENLMHCITLMQHLGISQAEIETQLQLIHPVSMRLELKQGIRGCYLIDDTYNNDLAGLQIALDFLSNQQQRAKKTVILSDVLESGEPEKQLYTRIAALVHSKNIDRLIGIGEVISRNADCFNIPTLLFPTTESFLKKAHTLFSNELILIKGARTFRFERIIQKLQQKTHGTVLEINLDAIVHNLNYFRSKLKPHTKLMAMVKAFAYGSGSAEVASLLQFHRVDYLAVAYADEGVILRENGITLPIMVMNPSEETFQQIIDYQLEPEIYSPRILQEFLNFLENNDQSAKIHLKVETGMHRLGFEEEHIPQLINKLQNNHHRVQVAAIFSHLAASDDPTEREYTLQQIKQLDKISSLLIEALGYKPIRHIVNSAGIAHYPEGQFDMVRLGIGLYGVGANETEQEHLKTVGTLKTTISQIKHEKPGDTVGYGRRGKVTRESTTATIAIGYADGFDRRFSIGTGSVWINGRLAPVIGSVCMDMSMVDITNIEAQEGDEVIIFGEQLPVQQLARWAGTIPYEIMTGISERVKRIFYTE</sequence>
<dbReference type="GO" id="GO:0030170">
    <property type="term" value="F:pyridoxal phosphate binding"/>
    <property type="evidence" value="ECO:0007669"/>
    <property type="project" value="UniProtKB-UniRule"/>
</dbReference>
<dbReference type="NCBIfam" id="TIGR00492">
    <property type="entry name" value="alr"/>
    <property type="match status" value="1"/>
</dbReference>
<evidence type="ECO:0000256" key="7">
    <source>
        <dbReference type="PIRSR" id="PIRSR600821-52"/>
    </source>
</evidence>
<feature type="modified residue" description="N6-(pyridoxal phosphate)lysine" evidence="5 6">
    <location>
        <position position="465"/>
    </location>
</feature>
<dbReference type="InterPro" id="IPR009006">
    <property type="entry name" value="Ala_racemase/Decarboxylase_C"/>
</dbReference>
<dbReference type="Gene3D" id="3.90.190.20">
    <property type="entry name" value="Mur ligase, C-terminal domain"/>
    <property type="match status" value="1"/>
</dbReference>
<dbReference type="CDD" id="cd00430">
    <property type="entry name" value="PLPDE_III_AR"/>
    <property type="match status" value="1"/>
</dbReference>
<dbReference type="InterPro" id="IPR013221">
    <property type="entry name" value="Mur_ligase_cen"/>
</dbReference>
<dbReference type="GO" id="GO:0016881">
    <property type="term" value="F:acid-amino acid ligase activity"/>
    <property type="evidence" value="ECO:0007669"/>
    <property type="project" value="InterPro"/>
</dbReference>
<dbReference type="NCBIfam" id="NF008897">
    <property type="entry name" value="PRK11930.1"/>
    <property type="match status" value="1"/>
</dbReference>
<keyword evidence="3 5" id="KW-0663">Pyridoxal phosphate</keyword>
<dbReference type="SUPFAM" id="SSF53623">
    <property type="entry name" value="MurD-like peptide ligases, catalytic domain"/>
    <property type="match status" value="1"/>
</dbReference>
<dbReference type="SMART" id="SM01005">
    <property type="entry name" value="Ala_racemase_C"/>
    <property type="match status" value="1"/>
</dbReference>
<protein>
    <recommendedName>
        <fullName evidence="5">Alanine racemase</fullName>
        <ecNumber evidence="5">5.1.1.1</ecNumber>
    </recommendedName>
</protein>
<dbReference type="GO" id="GO:0005524">
    <property type="term" value="F:ATP binding"/>
    <property type="evidence" value="ECO:0007669"/>
    <property type="project" value="InterPro"/>
</dbReference>
<dbReference type="Pfam" id="PF08245">
    <property type="entry name" value="Mur_ligase_M"/>
    <property type="match status" value="1"/>
</dbReference>
<dbReference type="SUPFAM" id="SSF50621">
    <property type="entry name" value="Alanine racemase C-terminal domain-like"/>
    <property type="match status" value="1"/>
</dbReference>
<name>A0AAE3QMG1_9BACT</name>
<dbReference type="Proteomes" id="UP001241110">
    <property type="component" value="Unassembled WGS sequence"/>
</dbReference>
<proteinExistence type="inferred from homology"/>
<evidence type="ECO:0000256" key="1">
    <source>
        <dbReference type="ARBA" id="ARBA00000316"/>
    </source>
</evidence>
<accession>A0AAE3QMG1</accession>
<gene>
    <name evidence="9" type="ORF">QNI16_12810</name>
</gene>
<evidence type="ECO:0000313" key="9">
    <source>
        <dbReference type="EMBL" id="MDJ1481371.1"/>
    </source>
</evidence>
<dbReference type="InterPro" id="IPR036565">
    <property type="entry name" value="Mur-like_cat_sf"/>
</dbReference>
<keyword evidence="9" id="KW-0436">Ligase</keyword>